<dbReference type="Gene3D" id="2.30.30.40">
    <property type="entry name" value="SH3 Domains"/>
    <property type="match status" value="1"/>
</dbReference>
<evidence type="ECO:0000256" key="3">
    <source>
        <dbReference type="ARBA" id="ARBA00023316"/>
    </source>
</evidence>
<dbReference type="CDD" id="cd02696">
    <property type="entry name" value="MurNAc-LAA"/>
    <property type="match status" value="1"/>
</dbReference>
<dbReference type="Pfam" id="PF13205">
    <property type="entry name" value="Big_5"/>
    <property type="match status" value="1"/>
</dbReference>
<dbReference type="GO" id="GO:0030288">
    <property type="term" value="C:outer membrane-bounded periplasmic space"/>
    <property type="evidence" value="ECO:0007669"/>
    <property type="project" value="TreeGrafter"/>
</dbReference>
<evidence type="ECO:0000313" key="7">
    <source>
        <dbReference type="Proteomes" id="UP000315215"/>
    </source>
</evidence>
<dbReference type="RefSeq" id="WP_143896290.1">
    <property type="nucleotide sequence ID" value="NZ_CP041666.1"/>
</dbReference>
<dbReference type="Gene3D" id="2.60.40.1220">
    <property type="match status" value="1"/>
</dbReference>
<feature type="chain" id="PRO_5021719508" evidence="4">
    <location>
        <begin position="28"/>
        <end position="379"/>
    </location>
</feature>
<dbReference type="InterPro" id="IPR002508">
    <property type="entry name" value="MurNAc-LAA_cat"/>
</dbReference>
<gene>
    <name evidence="6" type="ORF">FN924_16300</name>
</gene>
<keyword evidence="3" id="KW-0961">Cell wall biogenesis/degradation</keyword>
<organism evidence="6 7">
    <name type="scientific">Radiobacillus deserti</name>
    <dbReference type="NCBI Taxonomy" id="2594883"/>
    <lineage>
        <taxon>Bacteria</taxon>
        <taxon>Bacillati</taxon>
        <taxon>Bacillota</taxon>
        <taxon>Bacilli</taxon>
        <taxon>Bacillales</taxon>
        <taxon>Bacillaceae</taxon>
        <taxon>Radiobacillus</taxon>
    </lineage>
</organism>
<dbReference type="KEGG" id="aqt:FN924_16300"/>
<dbReference type="GO" id="GO:0009253">
    <property type="term" value="P:peptidoglycan catabolic process"/>
    <property type="evidence" value="ECO:0007669"/>
    <property type="project" value="InterPro"/>
</dbReference>
<protein>
    <submittedName>
        <fullName evidence="6">SH3 domain-containing protein</fullName>
    </submittedName>
</protein>
<dbReference type="InterPro" id="IPR032812">
    <property type="entry name" value="SbsA_Ig"/>
</dbReference>
<sequence>MKKWRILVSLCFSLLVLFIVAPKVAHADTAKVATTKSWTVEFNTEMSSASINNSTIYVLDANGAKQATTVSLSSDKKKAIVKPPSSGYKPGQTYTLVVTDNLYSIKNNPIKQAYSKTFTIEEVPTTPPVGYGTVTADVLNVRSGPGTSYSRIGQLTDGKIVAVYEISGDWATIDYNGTVGYVHKTYIKIQNPAGTNSIEGRRIVIDAGHGGKDPGASAKGTEEADIVLDVALRVQRKLSVLGAVPILTRSTDEFLELYERVQLAEDKHGDIFISIHVNAATAAATGAEAFYYKGKAANEQESYQLARSILDEIVDRANMVDRGVKHGDLHVIRENPLPATLIELGFITNSSDYKKLTSATYRDIYAEAIVEGIKKYYQQ</sequence>
<dbReference type="SUPFAM" id="SSF53187">
    <property type="entry name" value="Zn-dependent exopeptidases"/>
    <property type="match status" value="1"/>
</dbReference>
<dbReference type="InterPro" id="IPR050695">
    <property type="entry name" value="N-acetylmuramoyl_amidase_3"/>
</dbReference>
<evidence type="ECO:0000256" key="4">
    <source>
        <dbReference type="SAM" id="SignalP"/>
    </source>
</evidence>
<keyword evidence="2" id="KW-0378">Hydrolase</keyword>
<name>A0A516KJL3_9BACI</name>
<evidence type="ECO:0000313" key="6">
    <source>
        <dbReference type="EMBL" id="QDP41593.1"/>
    </source>
</evidence>
<keyword evidence="1 4" id="KW-0732">Signal</keyword>
<proteinExistence type="predicted"/>
<dbReference type="EMBL" id="CP041666">
    <property type="protein sequence ID" value="QDP41593.1"/>
    <property type="molecule type" value="Genomic_DNA"/>
</dbReference>
<feature type="signal peptide" evidence="4">
    <location>
        <begin position="1"/>
        <end position="27"/>
    </location>
</feature>
<dbReference type="Gene3D" id="3.40.630.40">
    <property type="entry name" value="Zn-dependent exopeptidases"/>
    <property type="match status" value="1"/>
</dbReference>
<feature type="domain" description="SH3b" evidence="5">
    <location>
        <begin position="129"/>
        <end position="191"/>
    </location>
</feature>
<dbReference type="OrthoDB" id="9806267at2"/>
<dbReference type="GO" id="GO:0008745">
    <property type="term" value="F:N-acetylmuramoyl-L-alanine amidase activity"/>
    <property type="evidence" value="ECO:0007669"/>
    <property type="project" value="InterPro"/>
</dbReference>
<accession>A0A516KJL3</accession>
<dbReference type="PANTHER" id="PTHR30404">
    <property type="entry name" value="N-ACETYLMURAMOYL-L-ALANINE AMIDASE"/>
    <property type="match status" value="1"/>
</dbReference>
<reference evidence="6 7" key="1">
    <citation type="submission" date="2019-07" db="EMBL/GenBank/DDBJ databases">
        <authorList>
            <person name="Li J."/>
        </authorList>
    </citation>
    <scope>NUCLEOTIDE SEQUENCE [LARGE SCALE GENOMIC DNA]</scope>
    <source>
        <strain evidence="6 7">TKL69</strain>
    </source>
</reference>
<evidence type="ECO:0000256" key="2">
    <source>
        <dbReference type="ARBA" id="ARBA00022801"/>
    </source>
</evidence>
<dbReference type="GO" id="GO:0071555">
    <property type="term" value="P:cell wall organization"/>
    <property type="evidence" value="ECO:0007669"/>
    <property type="project" value="UniProtKB-KW"/>
</dbReference>
<dbReference type="SMART" id="SM00646">
    <property type="entry name" value="Ami_3"/>
    <property type="match status" value="1"/>
</dbReference>
<dbReference type="InterPro" id="IPR003646">
    <property type="entry name" value="SH3-like_bac-type"/>
</dbReference>
<keyword evidence="7" id="KW-1185">Reference proteome</keyword>
<dbReference type="AlphaFoldDB" id="A0A516KJL3"/>
<dbReference type="Pfam" id="PF08239">
    <property type="entry name" value="SH3_3"/>
    <property type="match status" value="1"/>
</dbReference>
<dbReference type="PANTHER" id="PTHR30404:SF0">
    <property type="entry name" value="N-ACETYLMURAMOYL-L-ALANINE AMIDASE AMIC"/>
    <property type="match status" value="1"/>
</dbReference>
<dbReference type="Pfam" id="PF01520">
    <property type="entry name" value="Amidase_3"/>
    <property type="match status" value="1"/>
</dbReference>
<dbReference type="SMART" id="SM00287">
    <property type="entry name" value="SH3b"/>
    <property type="match status" value="1"/>
</dbReference>
<dbReference type="Proteomes" id="UP000315215">
    <property type="component" value="Chromosome"/>
</dbReference>
<evidence type="ECO:0000256" key="1">
    <source>
        <dbReference type="ARBA" id="ARBA00022729"/>
    </source>
</evidence>
<dbReference type="InterPro" id="IPR014755">
    <property type="entry name" value="Cu-Rt/internalin_Ig-like"/>
</dbReference>
<dbReference type="PROSITE" id="PS51781">
    <property type="entry name" value="SH3B"/>
    <property type="match status" value="1"/>
</dbReference>
<evidence type="ECO:0000259" key="5">
    <source>
        <dbReference type="PROSITE" id="PS51781"/>
    </source>
</evidence>